<keyword evidence="2" id="KW-0472">Membrane</keyword>
<dbReference type="PANTHER" id="PTHR34674:SF1">
    <property type="entry name" value="PHOSPHATIDYLCHOLINE:DIACYLGLYCEROL CHOLINEPHOSPHOTRANSFERASE 1-RELATED"/>
    <property type="match status" value="1"/>
</dbReference>
<dbReference type="Pfam" id="PF24788">
    <property type="entry name" value="AtPDCT1_2"/>
    <property type="match status" value="1"/>
</dbReference>
<evidence type="ECO:0000256" key="1">
    <source>
        <dbReference type="SAM" id="MobiDB-lite"/>
    </source>
</evidence>
<dbReference type="GO" id="GO:0004142">
    <property type="term" value="F:diacylglycerol cholinephosphotransferase activity"/>
    <property type="evidence" value="ECO:0007669"/>
    <property type="project" value="TreeGrafter"/>
</dbReference>
<keyword evidence="5" id="KW-1185">Reference proteome</keyword>
<feature type="transmembrane region" description="Helical" evidence="2">
    <location>
        <begin position="154"/>
        <end position="175"/>
    </location>
</feature>
<dbReference type="AlphaFoldDB" id="A0AAX6EU49"/>
<feature type="region of interest" description="Disordered" evidence="1">
    <location>
        <begin position="1"/>
        <end position="23"/>
    </location>
</feature>
<feature type="transmembrane region" description="Helical" evidence="2">
    <location>
        <begin position="219"/>
        <end position="239"/>
    </location>
</feature>
<reference evidence="4" key="1">
    <citation type="journal article" date="2023" name="GigaByte">
        <title>Genome assembly of the bearded iris, Iris pallida Lam.</title>
        <authorList>
            <person name="Bruccoleri R.E."/>
            <person name="Oakeley E.J."/>
            <person name="Faust A.M.E."/>
            <person name="Altorfer M."/>
            <person name="Dessus-Babus S."/>
            <person name="Burckhardt D."/>
            <person name="Oertli M."/>
            <person name="Naumann U."/>
            <person name="Petersen F."/>
            <person name="Wong J."/>
        </authorList>
    </citation>
    <scope>NUCLEOTIDE SEQUENCE</scope>
    <source>
        <strain evidence="4">GSM-AAB239-AS_SAM_17_03QT</strain>
    </source>
</reference>
<accession>A0AAX6EU49</accession>
<dbReference type="Proteomes" id="UP001140949">
    <property type="component" value="Unassembled WGS sequence"/>
</dbReference>
<organism evidence="4 5">
    <name type="scientific">Iris pallida</name>
    <name type="common">Sweet iris</name>
    <dbReference type="NCBI Taxonomy" id="29817"/>
    <lineage>
        <taxon>Eukaryota</taxon>
        <taxon>Viridiplantae</taxon>
        <taxon>Streptophyta</taxon>
        <taxon>Embryophyta</taxon>
        <taxon>Tracheophyta</taxon>
        <taxon>Spermatophyta</taxon>
        <taxon>Magnoliopsida</taxon>
        <taxon>Liliopsida</taxon>
        <taxon>Asparagales</taxon>
        <taxon>Iridaceae</taxon>
        <taxon>Iridoideae</taxon>
        <taxon>Irideae</taxon>
        <taxon>Iris</taxon>
    </lineage>
</organism>
<feature type="domain" description="AtPDCT1/2 transmembrane" evidence="3">
    <location>
        <begin position="134"/>
        <end position="293"/>
    </location>
</feature>
<feature type="transmembrane region" description="Helical" evidence="2">
    <location>
        <begin position="106"/>
        <end position="124"/>
    </location>
</feature>
<dbReference type="InterPro" id="IPR055311">
    <property type="entry name" value="PDCT1/2-like"/>
</dbReference>
<dbReference type="EMBL" id="JANAVB010033817">
    <property type="protein sequence ID" value="KAJ6807717.1"/>
    <property type="molecule type" value="Genomic_DNA"/>
</dbReference>
<evidence type="ECO:0000256" key="2">
    <source>
        <dbReference type="SAM" id="Phobius"/>
    </source>
</evidence>
<comment type="caution">
    <text evidence="4">The sequence shown here is derived from an EMBL/GenBank/DDBJ whole genome shotgun (WGS) entry which is preliminary data.</text>
</comment>
<reference evidence="4" key="2">
    <citation type="submission" date="2023-04" db="EMBL/GenBank/DDBJ databases">
        <authorList>
            <person name="Bruccoleri R.E."/>
            <person name="Oakeley E.J."/>
            <person name="Faust A.-M."/>
            <person name="Dessus-Babus S."/>
            <person name="Altorfer M."/>
            <person name="Burckhardt D."/>
            <person name="Oertli M."/>
            <person name="Naumann U."/>
            <person name="Petersen F."/>
            <person name="Wong J."/>
        </authorList>
    </citation>
    <scope>NUCLEOTIDE SEQUENCE</scope>
    <source>
        <strain evidence="4">GSM-AAB239-AS_SAM_17_03QT</strain>
        <tissue evidence="4">Leaf</tissue>
    </source>
</reference>
<feature type="transmembrane region" description="Helical" evidence="2">
    <location>
        <begin position="187"/>
        <end position="207"/>
    </location>
</feature>
<proteinExistence type="predicted"/>
<dbReference type="PANTHER" id="PTHR34674">
    <property type="entry name" value="PHOSPHATIDYLCHOLINE:DIACYLGLYCEROL CHOLINEPHOSPHOTRANSFERASE 1-RELATED"/>
    <property type="match status" value="1"/>
</dbReference>
<gene>
    <name evidence="4" type="ORF">M6B38_171100</name>
</gene>
<dbReference type="InterPro" id="IPR056361">
    <property type="entry name" value="AtPDCT1_2_TM_dom"/>
</dbReference>
<evidence type="ECO:0000259" key="3">
    <source>
        <dbReference type="Pfam" id="PF24788"/>
    </source>
</evidence>
<protein>
    <submittedName>
        <fullName evidence="4">Phosphatidylcholine:diacylglycerol cholinephosphotransferase 1-like</fullName>
    </submittedName>
</protein>
<evidence type="ECO:0000313" key="5">
    <source>
        <dbReference type="Proteomes" id="UP001140949"/>
    </source>
</evidence>
<evidence type="ECO:0000313" key="4">
    <source>
        <dbReference type="EMBL" id="KAJ6807717.1"/>
    </source>
</evidence>
<sequence length="305" mass="33384">MIRVKFKTKSNVDRSAADEGDDTYPSRDSYCARYYSLLLTSLASSFASTSGSSATAAMAVPADRDTSVSKKTEPLLPPVPFVPPKGPAFSVYSVGDVAGLARRHPVPCALTLSLLFFMGVEYTLRMVPASSQPVDVGFVHTRTLHRALAARPDLNSALAALNTVFVGMQIAYILWNFLVEGRPRSTVAALFMFTCRGILGYSTQLPLPEGFLGSGVDFPVGNVSFFLFFSGHVGGSVIATQDMRRMRRHSLAWTFDVLNMLQMLRLLATRGHYTIDLAAGLGAGFLSDILAGKYEEWKKYRTWQL</sequence>
<name>A0AAX6EU49_IRIPA</name>
<keyword evidence="2" id="KW-1133">Transmembrane helix</keyword>
<keyword evidence="2" id="KW-0812">Transmembrane</keyword>